<comment type="subcellular location">
    <subcellularLocation>
        <location evidence="1">Membrane</location>
        <topology evidence="1">Single-pass membrane protein</topology>
    </subcellularLocation>
</comment>
<dbReference type="Proteomes" id="UP000007646">
    <property type="component" value="Unassembled WGS sequence"/>
</dbReference>
<evidence type="ECO:0000256" key="3">
    <source>
        <dbReference type="ARBA" id="ARBA00022989"/>
    </source>
</evidence>
<dbReference type="GeneTree" id="ENSGT00940000153380"/>
<protein>
    <submittedName>
        <fullName evidence="9">Single-pass membrane protein with coiled-coil domains 2</fullName>
    </submittedName>
</protein>
<dbReference type="HOGENOM" id="CLU_067010_0_0_1"/>
<reference evidence="9" key="3">
    <citation type="submission" date="2025-09" db="UniProtKB">
        <authorList>
            <consortium name="Ensembl"/>
        </authorList>
    </citation>
    <scope>IDENTIFICATION</scope>
    <source>
        <strain evidence="9">Isolate ISIS603380</strain>
    </source>
</reference>
<evidence type="ECO:0000256" key="1">
    <source>
        <dbReference type="ARBA" id="ARBA00004167"/>
    </source>
</evidence>
<dbReference type="eggNOG" id="ENOG502RNQM">
    <property type="taxonomic scope" value="Eukaryota"/>
</dbReference>
<evidence type="ECO:0000313" key="9">
    <source>
        <dbReference type="Ensembl" id="ENSLAFP00000002185.2"/>
    </source>
</evidence>
<accession>G3SQU0</accession>
<sequence>KMSLQMKTAGDEHQQLTENDSFLQSINAAEGARLNLQSKITKMDHVLDRSDDEDIFSENPQNDFLHQVETKKWDMLQLEPEQDQNLQREQDEQETARIRHEDPQMPTSLQFSEENISVLSQENMVFKLNHWNAKMGLQVKELGIDHIDWMEKINNIIRKISVTENTMKSLLREVLSLENQIEKLESHQDLDPDQEANTEEKIMKVKKQLGEMDSRLLQADACNEAQELKEKLIERVENFFKNITLMNRNRGKYQMQEWKTDSHRPGEMEPLLPQVPPPSLVENSPSRFTVWKRALRIFTWFCVLIFTALSCYVLFFDPTFIFERILPRMLGRRRMWELREVISPFLDLEVEDLLPS</sequence>
<feature type="region of interest" description="Disordered" evidence="7">
    <location>
        <begin position="82"/>
        <end position="103"/>
    </location>
</feature>
<evidence type="ECO:0000256" key="5">
    <source>
        <dbReference type="ARBA" id="ARBA00023136"/>
    </source>
</evidence>
<keyword evidence="10" id="KW-1185">Reference proteome</keyword>
<evidence type="ECO:0000256" key="7">
    <source>
        <dbReference type="SAM" id="MobiDB-lite"/>
    </source>
</evidence>
<evidence type="ECO:0000256" key="4">
    <source>
        <dbReference type="ARBA" id="ARBA00023054"/>
    </source>
</evidence>
<gene>
    <name evidence="9" type="primary">SMCO2</name>
</gene>
<dbReference type="InterPro" id="IPR026617">
    <property type="entry name" value="SMCO2/5"/>
</dbReference>
<proteinExistence type="predicted"/>
<evidence type="ECO:0000256" key="8">
    <source>
        <dbReference type="SAM" id="Phobius"/>
    </source>
</evidence>
<evidence type="ECO:0000256" key="6">
    <source>
        <dbReference type="SAM" id="Coils"/>
    </source>
</evidence>
<feature type="coiled-coil region" evidence="6">
    <location>
        <begin position="153"/>
        <end position="187"/>
    </location>
</feature>
<dbReference type="Ensembl" id="ENSLAFT00000002614.2">
    <property type="protein sequence ID" value="ENSLAFP00000002185.2"/>
    <property type="gene ID" value="ENSLAFG00000002614.2"/>
</dbReference>
<dbReference type="STRING" id="9785.ENSLAFP00000002185"/>
<keyword evidence="3 8" id="KW-1133">Transmembrane helix</keyword>
<feature type="compositionally biased region" description="Basic and acidic residues" evidence="7">
    <location>
        <begin position="86"/>
        <end position="103"/>
    </location>
</feature>
<reference evidence="9 10" key="1">
    <citation type="submission" date="2009-06" db="EMBL/GenBank/DDBJ databases">
        <title>The Genome Sequence of Loxodonta africana (African elephant).</title>
        <authorList>
            <person name="Di Palma F."/>
            <person name="Heiman D."/>
            <person name="Young S."/>
            <person name="Johnson J."/>
            <person name="Lander E.S."/>
            <person name="Lindblad-Toh K."/>
        </authorList>
    </citation>
    <scope>NUCLEOTIDE SEQUENCE [LARGE SCALE GENOMIC DNA]</scope>
    <source>
        <strain evidence="9 10">Isolate ISIS603380</strain>
    </source>
</reference>
<dbReference type="OMA" id="GADHIGW"/>
<dbReference type="PANTHER" id="PTHR22422">
    <property type="entry name" value="TRANSMEMBRANE AND COILED-COIL DOMAIN-CONTAINING PROTEIN 5B-RELATED"/>
    <property type="match status" value="1"/>
</dbReference>
<evidence type="ECO:0000313" key="10">
    <source>
        <dbReference type="Proteomes" id="UP000007646"/>
    </source>
</evidence>
<reference evidence="9" key="2">
    <citation type="submission" date="2025-08" db="UniProtKB">
        <authorList>
            <consortium name="Ensembl"/>
        </authorList>
    </citation>
    <scope>IDENTIFICATION</scope>
    <source>
        <strain evidence="9">Isolate ISIS603380</strain>
    </source>
</reference>
<organism evidence="9 10">
    <name type="scientific">Loxodonta africana</name>
    <name type="common">African elephant</name>
    <dbReference type="NCBI Taxonomy" id="9785"/>
    <lineage>
        <taxon>Eukaryota</taxon>
        <taxon>Metazoa</taxon>
        <taxon>Chordata</taxon>
        <taxon>Craniata</taxon>
        <taxon>Vertebrata</taxon>
        <taxon>Euteleostomi</taxon>
        <taxon>Mammalia</taxon>
        <taxon>Eutheria</taxon>
        <taxon>Afrotheria</taxon>
        <taxon>Proboscidea</taxon>
        <taxon>Elephantidae</taxon>
        <taxon>Loxodonta</taxon>
    </lineage>
</organism>
<dbReference type="InParanoid" id="G3SQU0"/>
<feature type="transmembrane region" description="Helical" evidence="8">
    <location>
        <begin position="297"/>
        <end position="316"/>
    </location>
</feature>
<dbReference type="GO" id="GO:0016020">
    <property type="term" value="C:membrane"/>
    <property type="evidence" value="ECO:0007669"/>
    <property type="project" value="UniProtKB-SubCell"/>
</dbReference>
<keyword evidence="4 6" id="KW-0175">Coiled coil</keyword>
<keyword evidence="5 8" id="KW-0472">Membrane</keyword>
<dbReference type="AlphaFoldDB" id="G3SQU0"/>
<name>G3SQU0_LOXAF</name>
<evidence type="ECO:0000256" key="2">
    <source>
        <dbReference type="ARBA" id="ARBA00022692"/>
    </source>
</evidence>
<dbReference type="Pfam" id="PF14992">
    <property type="entry name" value="TMCO5"/>
    <property type="match status" value="1"/>
</dbReference>
<keyword evidence="2 8" id="KW-0812">Transmembrane</keyword>
<dbReference type="PANTHER" id="PTHR22422:SF5">
    <property type="entry name" value="SINGLE-PASS MEMBRANE AND COILED-COIL DOMAIN-CONTAINING PROTEIN 2"/>
    <property type="match status" value="1"/>
</dbReference>